<evidence type="ECO:0000259" key="6">
    <source>
        <dbReference type="PROSITE" id="PS50178"/>
    </source>
</evidence>
<keyword evidence="3" id="KW-0862">Zinc</keyword>
<organism evidence="7 8">
    <name type="scientific">Peronospora destructor</name>
    <dbReference type="NCBI Taxonomy" id="86335"/>
    <lineage>
        <taxon>Eukaryota</taxon>
        <taxon>Sar</taxon>
        <taxon>Stramenopiles</taxon>
        <taxon>Oomycota</taxon>
        <taxon>Peronosporomycetes</taxon>
        <taxon>Peronosporales</taxon>
        <taxon>Peronosporaceae</taxon>
        <taxon>Peronospora</taxon>
    </lineage>
</organism>
<evidence type="ECO:0000256" key="4">
    <source>
        <dbReference type="PROSITE-ProRule" id="PRU00091"/>
    </source>
</evidence>
<feature type="domain" description="FYVE-type" evidence="6">
    <location>
        <begin position="340"/>
        <end position="400"/>
    </location>
</feature>
<evidence type="ECO:0000256" key="5">
    <source>
        <dbReference type="SAM" id="MobiDB-lite"/>
    </source>
</evidence>
<accession>A0AAV0VG29</accession>
<comment type="caution">
    <text evidence="7">The sequence shown here is derived from an EMBL/GenBank/DDBJ whole genome shotgun (WGS) entry which is preliminary data.</text>
</comment>
<feature type="region of interest" description="Disordered" evidence="5">
    <location>
        <begin position="311"/>
        <end position="331"/>
    </location>
</feature>
<protein>
    <recommendedName>
        <fullName evidence="6">FYVE-type domain-containing protein</fullName>
    </recommendedName>
</protein>
<dbReference type="InterPro" id="IPR013083">
    <property type="entry name" value="Znf_RING/FYVE/PHD"/>
</dbReference>
<evidence type="ECO:0000256" key="2">
    <source>
        <dbReference type="ARBA" id="ARBA00022771"/>
    </source>
</evidence>
<keyword evidence="2 4" id="KW-0863">Zinc-finger</keyword>
<dbReference type="InterPro" id="IPR017455">
    <property type="entry name" value="Znf_FYVE-rel"/>
</dbReference>
<sequence>MAASVLSDGRGGLFTSASPTAVDMLETAGFAARNCCTIPACARMAPTSSPTNWKVAVSDEELQRRIDGVQITTDFDNALANVLSHGWKWKSDYRAFSIFTRSIASGSGTTVADGQVLALGTVSGGRALERLVSLIRTPSENNFNSMMQELYKRDFIYGSIVHATSSISTMLGDGGLLTVKTSAFARSKRLPHKKNEHMCFVEQFRPTKDGFATIFTSLPQHEVLVGKASGKHVNELCPYRGWILVEKAPESRASVRVLYHAGIDPEFVDAEKNISIGLCSTMCSTKTTAARLLRLAKGVCRLGEVLHQQRQKDSVKRKTSSGSSSNGNGNNASLNDVNIDIWNSHCVACTSKFDLLRRRHRCGLCAYNVCAKCCYREPMIIYNRYAATIQFCARCRECMTSGEYPHLRLTARRHSSPGTPNSFAQ</sequence>
<dbReference type="EMBL" id="CANTFM010002697">
    <property type="protein sequence ID" value="CAI5747523.1"/>
    <property type="molecule type" value="Genomic_DNA"/>
</dbReference>
<keyword evidence="8" id="KW-1185">Reference proteome</keyword>
<dbReference type="Proteomes" id="UP001162029">
    <property type="component" value="Unassembled WGS sequence"/>
</dbReference>
<dbReference type="AlphaFoldDB" id="A0AAV0VG29"/>
<dbReference type="InterPro" id="IPR011011">
    <property type="entry name" value="Znf_FYVE_PHD"/>
</dbReference>
<name>A0AAV0VG29_9STRA</name>
<dbReference type="GO" id="GO:0008270">
    <property type="term" value="F:zinc ion binding"/>
    <property type="evidence" value="ECO:0007669"/>
    <property type="project" value="UniProtKB-KW"/>
</dbReference>
<keyword evidence="1" id="KW-0479">Metal-binding</keyword>
<evidence type="ECO:0000256" key="3">
    <source>
        <dbReference type="ARBA" id="ARBA00022833"/>
    </source>
</evidence>
<evidence type="ECO:0000256" key="1">
    <source>
        <dbReference type="ARBA" id="ARBA00022723"/>
    </source>
</evidence>
<proteinExistence type="predicted"/>
<gene>
    <name evidence="7" type="ORF">PDE001_LOCUS12418</name>
</gene>
<reference evidence="7" key="1">
    <citation type="submission" date="2022-12" db="EMBL/GenBank/DDBJ databases">
        <authorList>
            <person name="Webb A."/>
        </authorList>
    </citation>
    <scope>NUCLEOTIDE SEQUENCE</scope>
    <source>
        <strain evidence="7">Pd1</strain>
    </source>
</reference>
<evidence type="ECO:0000313" key="8">
    <source>
        <dbReference type="Proteomes" id="UP001162029"/>
    </source>
</evidence>
<dbReference type="PANTHER" id="PTHR43102">
    <property type="entry name" value="SLR1143 PROTEIN"/>
    <property type="match status" value="1"/>
</dbReference>
<feature type="compositionally biased region" description="Low complexity" evidence="5">
    <location>
        <begin position="320"/>
        <end position="331"/>
    </location>
</feature>
<dbReference type="PROSITE" id="PS50178">
    <property type="entry name" value="ZF_FYVE"/>
    <property type="match status" value="1"/>
</dbReference>
<evidence type="ECO:0000313" key="7">
    <source>
        <dbReference type="EMBL" id="CAI5747523.1"/>
    </source>
</evidence>
<dbReference type="CDD" id="cd00065">
    <property type="entry name" value="FYVE_like_SF"/>
    <property type="match status" value="1"/>
</dbReference>
<dbReference type="Gene3D" id="3.30.40.10">
    <property type="entry name" value="Zinc/RING finger domain, C3HC4 (zinc finger)"/>
    <property type="match status" value="1"/>
</dbReference>
<dbReference type="SUPFAM" id="SSF57903">
    <property type="entry name" value="FYVE/PHD zinc finger"/>
    <property type="match status" value="1"/>
</dbReference>
<dbReference type="PANTHER" id="PTHR43102:SF2">
    <property type="entry name" value="GAF DOMAIN-CONTAINING PROTEIN"/>
    <property type="match status" value="1"/>
</dbReference>